<evidence type="ECO:0000313" key="3">
    <source>
        <dbReference type="EMBL" id="BBG27018.1"/>
    </source>
</evidence>
<evidence type="ECO:0000313" key="5">
    <source>
        <dbReference type="Proteomes" id="UP000325030"/>
    </source>
</evidence>
<feature type="transmembrane region" description="Helical" evidence="1">
    <location>
        <begin position="64"/>
        <end position="85"/>
    </location>
</feature>
<feature type="transmembrane region" description="Helical" evidence="1">
    <location>
        <begin position="141"/>
        <end position="163"/>
    </location>
</feature>
<evidence type="ECO:0008006" key="6">
    <source>
        <dbReference type="Google" id="ProtNLM"/>
    </source>
</evidence>
<dbReference type="PANTHER" id="PTHR33269:SF17">
    <property type="entry name" value="NADH-UBIQUINONE OXIDOREDUCTASE CHAIN 6"/>
    <property type="match status" value="1"/>
</dbReference>
<gene>
    <name evidence="2" type="ORF">IC006_1570</name>
    <name evidence="3" type="ORF">IC007_1547</name>
</gene>
<dbReference type="InterPro" id="IPR042106">
    <property type="entry name" value="Nuo/plastoQ_OxRdtase_6_NuoJ"/>
</dbReference>
<accession>A0A510E4N6</accession>
<dbReference type="InterPro" id="IPR001457">
    <property type="entry name" value="NADH_UbQ/plastoQ_OxRdtase_su6"/>
</dbReference>
<reference evidence="2 4" key="2">
    <citation type="journal article" date="2020" name="Int. J. Syst. Evol. Microbiol.">
        <title>Sulfuracidifex tepidarius gen. nov., sp. nov. and transfer of Sulfolobus metallicus Huber and Stetter 1992 to the genus Sulfuracidifex as Sulfuracidifex metallicus comb. nov.</title>
        <authorList>
            <person name="Itoh T."/>
            <person name="Miura T."/>
            <person name="Sakai H.D."/>
            <person name="Kato S."/>
            <person name="Ohkuma M."/>
            <person name="Takashina T."/>
        </authorList>
    </citation>
    <scope>NUCLEOTIDE SEQUENCE [LARGE SCALE GENOMIC DNA]</scope>
    <source>
        <strain evidence="2 4">IC-006</strain>
        <strain evidence="3">IC-007</strain>
    </source>
</reference>
<keyword evidence="4" id="KW-1185">Reference proteome</keyword>
<dbReference type="EMBL" id="AP018930">
    <property type="protein sequence ID" value="BBG27018.1"/>
    <property type="molecule type" value="Genomic_DNA"/>
</dbReference>
<feature type="transmembrane region" description="Helical" evidence="1">
    <location>
        <begin position="33"/>
        <end position="52"/>
    </location>
</feature>
<dbReference type="GO" id="GO:0008137">
    <property type="term" value="F:NADH dehydrogenase (ubiquinone) activity"/>
    <property type="evidence" value="ECO:0007669"/>
    <property type="project" value="InterPro"/>
</dbReference>
<reference evidence="5" key="1">
    <citation type="submission" date="2018-09" db="EMBL/GenBank/DDBJ databases">
        <title>Complete Genome Sequencing of Sulfolobus sp. JCM 16834.</title>
        <authorList>
            <person name="Kato S."/>
            <person name="Itoh T."/>
            <person name="Ohkuma M."/>
        </authorList>
    </citation>
    <scope>NUCLEOTIDE SEQUENCE [LARGE SCALE GENOMIC DNA]</scope>
    <source>
        <strain evidence="5">IC-007</strain>
    </source>
</reference>
<keyword evidence="1" id="KW-0812">Transmembrane</keyword>
<dbReference type="EMBL" id="AP018929">
    <property type="protein sequence ID" value="BBG24261.1"/>
    <property type="molecule type" value="Genomic_DNA"/>
</dbReference>
<dbReference type="OrthoDB" id="37055at2157"/>
<dbReference type="AlphaFoldDB" id="A0A510DVL4"/>
<dbReference type="GeneID" id="41717885"/>
<keyword evidence="1" id="KW-1133">Transmembrane helix</keyword>
<dbReference type="Proteomes" id="UP000322983">
    <property type="component" value="Chromosome"/>
</dbReference>
<evidence type="ECO:0000256" key="1">
    <source>
        <dbReference type="SAM" id="Phobius"/>
    </source>
</evidence>
<organism evidence="2 4">
    <name type="scientific">Sulfuracidifex tepidarius</name>
    <dbReference type="NCBI Taxonomy" id="1294262"/>
    <lineage>
        <taxon>Archaea</taxon>
        <taxon>Thermoproteota</taxon>
        <taxon>Thermoprotei</taxon>
        <taxon>Sulfolobales</taxon>
        <taxon>Sulfolobaceae</taxon>
        <taxon>Sulfuracidifex</taxon>
    </lineage>
</organism>
<dbReference type="KEGG" id="step:IC006_1570"/>
<feature type="transmembrane region" description="Helical" evidence="1">
    <location>
        <begin position="6"/>
        <end position="28"/>
    </location>
</feature>
<name>A0A510DVL4_9CREN</name>
<sequence>MFLTSDILQVVIFGIFSIVSIISAIFILNSKNVFYSAVALAFLGISIAVLIADLAPASYSIYSAFHILLYVGATVVFLSVSMVIFKDLYAKQEQVTPSGIAVAVSAVVLFLSVILGLSSSSSPEISPVSLQQLADDLLSGFWFPAVVLVIALLTTLIEAITLARRD</sequence>
<dbReference type="RefSeq" id="WP_054845070.1">
    <property type="nucleotide sequence ID" value="NZ_AP018929.1"/>
</dbReference>
<dbReference type="Proteomes" id="UP000325030">
    <property type="component" value="Chromosome"/>
</dbReference>
<accession>A0A510DVL4</accession>
<protein>
    <recommendedName>
        <fullName evidence="6">F(420)H(2) dehydrogenase subunit J</fullName>
    </recommendedName>
</protein>
<proteinExistence type="predicted"/>
<dbReference type="Pfam" id="PF00499">
    <property type="entry name" value="Oxidored_q3"/>
    <property type="match status" value="1"/>
</dbReference>
<dbReference type="STRING" id="1294262.GCA_001316085_00466"/>
<keyword evidence="1" id="KW-0472">Membrane</keyword>
<evidence type="ECO:0000313" key="2">
    <source>
        <dbReference type="EMBL" id="BBG24261.1"/>
    </source>
</evidence>
<feature type="transmembrane region" description="Helical" evidence="1">
    <location>
        <begin position="97"/>
        <end position="121"/>
    </location>
</feature>
<evidence type="ECO:0000313" key="4">
    <source>
        <dbReference type="Proteomes" id="UP000322983"/>
    </source>
</evidence>
<dbReference type="Gene3D" id="1.20.120.1200">
    <property type="entry name" value="NADH-ubiquinone/plastoquinone oxidoreductase chain 6, subunit NuoJ"/>
    <property type="match status" value="1"/>
</dbReference>
<dbReference type="PANTHER" id="PTHR33269">
    <property type="entry name" value="NADH-UBIQUINONE OXIDOREDUCTASE CHAIN 6"/>
    <property type="match status" value="1"/>
</dbReference>